<dbReference type="PANTHER" id="PTHR43046:SF14">
    <property type="entry name" value="MUTT_NUDIX FAMILY PROTEIN"/>
    <property type="match status" value="1"/>
</dbReference>
<reference evidence="5 6" key="1">
    <citation type="submission" date="2016-01" db="EMBL/GenBank/DDBJ databases">
        <authorList>
            <person name="Peeters C."/>
        </authorList>
    </citation>
    <scope>NUCLEOTIDE SEQUENCE [LARGE SCALE GENOMIC DNA]</scope>
    <source>
        <strain evidence="5">LMG 29315</strain>
    </source>
</reference>
<dbReference type="Proteomes" id="UP000198263">
    <property type="component" value="Unassembled WGS sequence"/>
</dbReference>
<dbReference type="Gene3D" id="3.90.79.10">
    <property type="entry name" value="Nucleoside Triphosphate Pyrophosphohydrolase"/>
    <property type="match status" value="1"/>
</dbReference>
<dbReference type="PANTHER" id="PTHR43046">
    <property type="entry name" value="GDP-MANNOSE MANNOSYL HYDROLASE"/>
    <property type="match status" value="1"/>
</dbReference>
<evidence type="ECO:0000259" key="4">
    <source>
        <dbReference type="PROSITE" id="PS51462"/>
    </source>
</evidence>
<dbReference type="Pfam" id="PF00293">
    <property type="entry name" value="NUDIX"/>
    <property type="match status" value="1"/>
</dbReference>
<accession>A0A658QUY1</accession>
<dbReference type="SUPFAM" id="SSF55811">
    <property type="entry name" value="Nudix"/>
    <property type="match status" value="1"/>
</dbReference>
<protein>
    <submittedName>
        <fullName evidence="5">NUDIX hydrolase</fullName>
    </submittedName>
</protein>
<dbReference type="EMBL" id="FCNV02000002">
    <property type="protein sequence ID" value="SAL23963.1"/>
    <property type="molecule type" value="Genomic_DNA"/>
</dbReference>
<name>A0A658QUY1_9BURK</name>
<feature type="domain" description="Nudix hydrolase" evidence="4">
    <location>
        <begin position="11"/>
        <end position="127"/>
    </location>
</feature>
<dbReference type="InterPro" id="IPR015797">
    <property type="entry name" value="NUDIX_hydrolase-like_dom_sf"/>
</dbReference>
<comment type="similarity">
    <text evidence="3">Belongs to the Nudix hydrolase family.</text>
</comment>
<comment type="cofactor">
    <cofactor evidence="1">
        <name>Mg(2+)</name>
        <dbReference type="ChEBI" id="CHEBI:18420"/>
    </cofactor>
</comment>
<keyword evidence="6" id="KW-1185">Reference proteome</keyword>
<gene>
    <name evidence="5" type="ORF">AWB72_01797</name>
</gene>
<dbReference type="GO" id="GO:0016787">
    <property type="term" value="F:hydrolase activity"/>
    <property type="evidence" value="ECO:0007669"/>
    <property type="project" value="UniProtKB-KW"/>
</dbReference>
<dbReference type="AlphaFoldDB" id="A0A658QUY1"/>
<dbReference type="PROSITE" id="PS51462">
    <property type="entry name" value="NUDIX"/>
    <property type="match status" value="1"/>
</dbReference>
<dbReference type="PROSITE" id="PS00893">
    <property type="entry name" value="NUDIX_BOX"/>
    <property type="match status" value="1"/>
</dbReference>
<dbReference type="InterPro" id="IPR020476">
    <property type="entry name" value="Nudix_hydrolase"/>
</dbReference>
<dbReference type="InterPro" id="IPR020084">
    <property type="entry name" value="NUDIX_hydrolase_CS"/>
</dbReference>
<evidence type="ECO:0000256" key="1">
    <source>
        <dbReference type="ARBA" id="ARBA00001946"/>
    </source>
</evidence>
<evidence type="ECO:0000313" key="5">
    <source>
        <dbReference type="EMBL" id="SAL23963.1"/>
    </source>
</evidence>
<comment type="caution">
    <text evidence="5">The sequence shown here is derived from an EMBL/GenBank/DDBJ whole genome shotgun (WGS) entry which is preliminary data.</text>
</comment>
<evidence type="ECO:0000256" key="2">
    <source>
        <dbReference type="ARBA" id="ARBA00022801"/>
    </source>
</evidence>
<keyword evidence="2 3" id="KW-0378">Hydrolase</keyword>
<proteinExistence type="inferred from homology"/>
<sequence length="147" mass="16739">MSRANRFHKTMRERATIICTRDEKILLVTRRRSRWALPGGTIRRKETPEEAARRELEEETGLVVSELKYLFLFGGINKHHHVFSVNLARDAKPEPRNEIARCEWFKAAHIATLATSVPTREIVALARTPAGRAEDVAIDWAAIDALV</sequence>
<organism evidence="5 6">
    <name type="scientific">Caballeronia concitans</name>
    <dbReference type="NCBI Taxonomy" id="1777133"/>
    <lineage>
        <taxon>Bacteria</taxon>
        <taxon>Pseudomonadati</taxon>
        <taxon>Pseudomonadota</taxon>
        <taxon>Betaproteobacteria</taxon>
        <taxon>Burkholderiales</taxon>
        <taxon>Burkholderiaceae</taxon>
        <taxon>Caballeronia</taxon>
    </lineage>
</organism>
<dbReference type="InterPro" id="IPR000086">
    <property type="entry name" value="NUDIX_hydrolase_dom"/>
</dbReference>
<dbReference type="PRINTS" id="PR00502">
    <property type="entry name" value="NUDIXFAMILY"/>
</dbReference>
<evidence type="ECO:0000256" key="3">
    <source>
        <dbReference type="RuleBase" id="RU003476"/>
    </source>
</evidence>
<evidence type="ECO:0000313" key="6">
    <source>
        <dbReference type="Proteomes" id="UP000198263"/>
    </source>
</evidence>